<feature type="region of interest" description="Disordered" evidence="1">
    <location>
        <begin position="17"/>
        <end position="41"/>
    </location>
</feature>
<evidence type="ECO:0000313" key="3">
    <source>
        <dbReference type="Proteomes" id="UP000486351"/>
    </source>
</evidence>
<gene>
    <name evidence="2" type="ORF">PF008_g14093</name>
</gene>
<sequence length="105" mass="11396">MDAKDAEAVVYLNIGVPASDGSVEDPAVRGSNDGEEPTVENSPLVIRALGRKAVYEWLKKVRDEDDGPTETLPPRPGDEGTPRKQSIRVKVPDVDWNAITRSVAN</sequence>
<comment type="caution">
    <text evidence="2">The sequence shown here is derived from an EMBL/GenBank/DDBJ whole genome shotgun (WGS) entry which is preliminary data.</text>
</comment>
<organism evidence="2 3">
    <name type="scientific">Phytophthora fragariae</name>
    <dbReference type="NCBI Taxonomy" id="53985"/>
    <lineage>
        <taxon>Eukaryota</taxon>
        <taxon>Sar</taxon>
        <taxon>Stramenopiles</taxon>
        <taxon>Oomycota</taxon>
        <taxon>Peronosporomycetes</taxon>
        <taxon>Peronosporales</taxon>
        <taxon>Peronosporaceae</taxon>
        <taxon>Phytophthora</taxon>
    </lineage>
</organism>
<dbReference type="Proteomes" id="UP000486351">
    <property type="component" value="Unassembled WGS sequence"/>
</dbReference>
<proteinExistence type="predicted"/>
<name>A0A6G0RJE9_9STRA</name>
<evidence type="ECO:0000313" key="2">
    <source>
        <dbReference type="EMBL" id="KAE9334177.1"/>
    </source>
</evidence>
<reference evidence="2 3" key="1">
    <citation type="submission" date="2018-09" db="EMBL/GenBank/DDBJ databases">
        <title>Genomic investigation of the strawberry pathogen Phytophthora fragariae indicates pathogenicity is determined by transcriptional variation in three key races.</title>
        <authorList>
            <person name="Adams T.M."/>
            <person name="Armitage A.D."/>
            <person name="Sobczyk M.K."/>
            <person name="Bates H.J."/>
            <person name="Dunwell J.M."/>
            <person name="Nellist C.F."/>
            <person name="Harrison R.J."/>
        </authorList>
    </citation>
    <scope>NUCLEOTIDE SEQUENCE [LARGE SCALE GENOMIC DNA]</scope>
    <source>
        <strain evidence="2 3">NOV-77</strain>
    </source>
</reference>
<dbReference type="EMBL" id="QXFY01000858">
    <property type="protein sequence ID" value="KAE9334177.1"/>
    <property type="molecule type" value="Genomic_DNA"/>
</dbReference>
<protein>
    <submittedName>
        <fullName evidence="2">Uncharacterized protein</fullName>
    </submittedName>
</protein>
<evidence type="ECO:0000256" key="1">
    <source>
        <dbReference type="SAM" id="MobiDB-lite"/>
    </source>
</evidence>
<dbReference type="AlphaFoldDB" id="A0A6G0RJE9"/>
<accession>A0A6G0RJE9</accession>
<feature type="region of interest" description="Disordered" evidence="1">
    <location>
        <begin position="62"/>
        <end position="90"/>
    </location>
</feature>